<evidence type="ECO:0000256" key="1">
    <source>
        <dbReference type="ARBA" id="ARBA00000085"/>
    </source>
</evidence>
<dbReference type="Gene3D" id="1.20.5.1930">
    <property type="match status" value="1"/>
</dbReference>
<dbReference type="PANTHER" id="PTHR24421:SF10">
    <property type="entry name" value="NITRATE_NITRITE SENSOR PROTEIN NARQ"/>
    <property type="match status" value="1"/>
</dbReference>
<dbReference type="InterPro" id="IPR011712">
    <property type="entry name" value="Sig_transdc_His_kin_sub3_dim/P"/>
</dbReference>
<dbReference type="PANTHER" id="PTHR24421">
    <property type="entry name" value="NITRATE/NITRITE SENSOR PROTEIN NARX-RELATED"/>
    <property type="match status" value="1"/>
</dbReference>
<evidence type="ECO:0000256" key="4">
    <source>
        <dbReference type="ARBA" id="ARBA00022679"/>
    </source>
</evidence>
<keyword evidence="12" id="KW-1185">Reference proteome</keyword>
<evidence type="ECO:0000256" key="8">
    <source>
        <dbReference type="ARBA" id="ARBA00023012"/>
    </source>
</evidence>
<dbReference type="Pfam" id="PF07730">
    <property type="entry name" value="HisKA_3"/>
    <property type="match status" value="1"/>
</dbReference>
<comment type="catalytic activity">
    <reaction evidence="1">
        <text>ATP + protein L-histidine = ADP + protein N-phospho-L-histidine.</text>
        <dbReference type="EC" id="2.7.13.3"/>
    </reaction>
</comment>
<dbReference type="InterPro" id="IPR036890">
    <property type="entry name" value="HATPase_C_sf"/>
</dbReference>
<dbReference type="Pfam" id="PF02518">
    <property type="entry name" value="HATPase_c"/>
    <property type="match status" value="1"/>
</dbReference>
<organism evidence="11 12">
    <name type="scientific">Sediminibacterium roseum</name>
    <dbReference type="NCBI Taxonomy" id="1978412"/>
    <lineage>
        <taxon>Bacteria</taxon>
        <taxon>Pseudomonadati</taxon>
        <taxon>Bacteroidota</taxon>
        <taxon>Chitinophagia</taxon>
        <taxon>Chitinophagales</taxon>
        <taxon>Chitinophagaceae</taxon>
        <taxon>Sediminibacterium</taxon>
    </lineage>
</organism>
<evidence type="ECO:0000313" key="12">
    <source>
        <dbReference type="Proteomes" id="UP000753802"/>
    </source>
</evidence>
<keyword evidence="9" id="KW-0812">Transmembrane</keyword>
<proteinExistence type="predicted"/>
<evidence type="ECO:0000256" key="5">
    <source>
        <dbReference type="ARBA" id="ARBA00022741"/>
    </source>
</evidence>
<accession>A0ABW9ZSJ5</accession>
<protein>
    <recommendedName>
        <fullName evidence="2">histidine kinase</fullName>
        <ecNumber evidence="2">2.7.13.3</ecNumber>
    </recommendedName>
</protein>
<evidence type="ECO:0000313" key="11">
    <source>
        <dbReference type="EMBL" id="NCI49485.1"/>
    </source>
</evidence>
<dbReference type="InterPro" id="IPR005467">
    <property type="entry name" value="His_kinase_dom"/>
</dbReference>
<sequence length="257" mass="29308">MKDETLTIALAALFFCGFVICFFGFLIFYFKKFYRLKAEKKQMQLLFENELSNTQLEIQEQIFNSISQEIHDNVGQILSLVNVQLNIIDERETTDKLLLNDARENVSKAVTDLRDLAKGLSGDRIRILGLVPAVEQEVQRINRIGMMNVSLEVQGHEERINNQKELILFRVIQECLQNIVKHASADAVMIVFSYREGALQICITDNGKGFNFHQERKQHSGLGIQNIFKRTEMIGGNAEVHSIPGQGTTVKIKTDYV</sequence>
<evidence type="ECO:0000259" key="10">
    <source>
        <dbReference type="PROSITE" id="PS50109"/>
    </source>
</evidence>
<feature type="transmembrane region" description="Helical" evidence="9">
    <location>
        <begin position="6"/>
        <end position="30"/>
    </location>
</feature>
<evidence type="ECO:0000256" key="3">
    <source>
        <dbReference type="ARBA" id="ARBA00022553"/>
    </source>
</evidence>
<dbReference type="Proteomes" id="UP000753802">
    <property type="component" value="Unassembled WGS sequence"/>
</dbReference>
<dbReference type="RefSeq" id="WP_161817802.1">
    <property type="nucleotide sequence ID" value="NZ_JAACJS010000011.1"/>
</dbReference>
<dbReference type="InterPro" id="IPR050482">
    <property type="entry name" value="Sensor_HK_TwoCompSys"/>
</dbReference>
<feature type="domain" description="Histidine kinase" evidence="10">
    <location>
        <begin position="65"/>
        <end position="257"/>
    </location>
</feature>
<keyword evidence="8" id="KW-0902">Two-component regulatory system</keyword>
<dbReference type="InterPro" id="IPR003594">
    <property type="entry name" value="HATPase_dom"/>
</dbReference>
<keyword evidence="5" id="KW-0547">Nucleotide-binding</keyword>
<dbReference type="SUPFAM" id="SSF55874">
    <property type="entry name" value="ATPase domain of HSP90 chaperone/DNA topoisomerase II/histidine kinase"/>
    <property type="match status" value="1"/>
</dbReference>
<comment type="caution">
    <text evidence="11">The sequence shown here is derived from an EMBL/GenBank/DDBJ whole genome shotgun (WGS) entry which is preliminary data.</text>
</comment>
<keyword evidence="9" id="KW-1133">Transmembrane helix</keyword>
<evidence type="ECO:0000256" key="7">
    <source>
        <dbReference type="ARBA" id="ARBA00022840"/>
    </source>
</evidence>
<evidence type="ECO:0000256" key="2">
    <source>
        <dbReference type="ARBA" id="ARBA00012438"/>
    </source>
</evidence>
<dbReference type="EMBL" id="JAACJS010000011">
    <property type="protein sequence ID" value="NCI49485.1"/>
    <property type="molecule type" value="Genomic_DNA"/>
</dbReference>
<keyword evidence="9" id="KW-0472">Membrane</keyword>
<evidence type="ECO:0000256" key="9">
    <source>
        <dbReference type="SAM" id="Phobius"/>
    </source>
</evidence>
<name>A0ABW9ZSJ5_9BACT</name>
<reference evidence="11 12" key="1">
    <citation type="submission" date="2020-01" db="EMBL/GenBank/DDBJ databases">
        <title>Genome analysis.</title>
        <authorList>
            <person name="Wu S."/>
            <person name="Wang G."/>
        </authorList>
    </citation>
    <scope>NUCLEOTIDE SEQUENCE [LARGE SCALE GENOMIC DNA]</scope>
    <source>
        <strain evidence="11 12">SYL130</strain>
    </source>
</reference>
<keyword evidence="4" id="KW-0808">Transferase</keyword>
<dbReference type="CDD" id="cd16917">
    <property type="entry name" value="HATPase_UhpB-NarQ-NarX-like"/>
    <property type="match status" value="1"/>
</dbReference>
<dbReference type="Gene3D" id="3.30.565.10">
    <property type="entry name" value="Histidine kinase-like ATPase, C-terminal domain"/>
    <property type="match status" value="1"/>
</dbReference>
<dbReference type="EC" id="2.7.13.3" evidence="2"/>
<gene>
    <name evidence="11" type="ORF">GWC95_06090</name>
</gene>
<evidence type="ECO:0000256" key="6">
    <source>
        <dbReference type="ARBA" id="ARBA00022777"/>
    </source>
</evidence>
<keyword evidence="6" id="KW-0418">Kinase</keyword>
<keyword evidence="3" id="KW-0597">Phosphoprotein</keyword>
<dbReference type="PROSITE" id="PS50109">
    <property type="entry name" value="HIS_KIN"/>
    <property type="match status" value="1"/>
</dbReference>
<keyword evidence="7" id="KW-0067">ATP-binding</keyword>